<protein>
    <submittedName>
        <fullName evidence="4">Regulator of chromosome condensation (RCC1)-like protein</fullName>
    </submittedName>
</protein>
<dbReference type="InterPro" id="IPR000210">
    <property type="entry name" value="BTB/POZ_dom"/>
</dbReference>
<evidence type="ECO:0000256" key="1">
    <source>
        <dbReference type="ARBA" id="ARBA00022737"/>
    </source>
</evidence>
<dbReference type="PROSITE" id="PS50097">
    <property type="entry name" value="BTB"/>
    <property type="match status" value="2"/>
</dbReference>
<feature type="repeat" description="RCC1" evidence="2">
    <location>
        <begin position="55"/>
        <end position="106"/>
    </location>
</feature>
<comment type="caution">
    <text evidence="4">The sequence shown here is derived from an EMBL/GenBank/DDBJ whole genome shotgun (WGS) entry which is preliminary data.</text>
</comment>
<gene>
    <name evidence="4" type="ORF">ACHHYP_10075</name>
</gene>
<dbReference type="Gene3D" id="3.30.710.10">
    <property type="entry name" value="Potassium Channel Kv1.1, Chain A"/>
    <property type="match status" value="2"/>
</dbReference>
<dbReference type="CDD" id="cd18186">
    <property type="entry name" value="BTB_POZ_ZBTB_KLHL-like"/>
    <property type="match status" value="2"/>
</dbReference>
<dbReference type="InterPro" id="IPR000408">
    <property type="entry name" value="Reg_chr_condens"/>
</dbReference>
<dbReference type="SUPFAM" id="SSF54695">
    <property type="entry name" value="POZ domain"/>
    <property type="match status" value="2"/>
</dbReference>
<keyword evidence="1" id="KW-0677">Repeat</keyword>
<dbReference type="Gene3D" id="2.130.10.30">
    <property type="entry name" value="Regulator of chromosome condensation 1/beta-lactamase-inhibitor protein II"/>
    <property type="match status" value="3"/>
</dbReference>
<dbReference type="InterPro" id="IPR051625">
    <property type="entry name" value="Signaling_Regulatory_Domain"/>
</dbReference>
<organism evidence="4 5">
    <name type="scientific">Achlya hypogyna</name>
    <name type="common">Oomycete</name>
    <name type="synonym">Protoachlya hypogyna</name>
    <dbReference type="NCBI Taxonomy" id="1202772"/>
    <lineage>
        <taxon>Eukaryota</taxon>
        <taxon>Sar</taxon>
        <taxon>Stramenopiles</taxon>
        <taxon>Oomycota</taxon>
        <taxon>Saprolegniomycetes</taxon>
        <taxon>Saprolegniales</taxon>
        <taxon>Achlyaceae</taxon>
        <taxon>Achlya</taxon>
    </lineage>
</organism>
<feature type="domain" description="BTB" evidence="3">
    <location>
        <begin position="455"/>
        <end position="541"/>
    </location>
</feature>
<dbReference type="PANTHER" id="PTHR22872">
    <property type="entry name" value="BTK-BINDING PROTEIN-RELATED"/>
    <property type="match status" value="1"/>
</dbReference>
<dbReference type="EMBL" id="JNBR01000098">
    <property type="protein sequence ID" value="OQR97729.1"/>
    <property type="molecule type" value="Genomic_DNA"/>
</dbReference>
<evidence type="ECO:0000313" key="4">
    <source>
        <dbReference type="EMBL" id="OQR97729.1"/>
    </source>
</evidence>
<accession>A0A1V9ZIB6</accession>
<dbReference type="InterPro" id="IPR058923">
    <property type="entry name" value="RCC1-like_dom"/>
</dbReference>
<sequence>MALYVWGKTCGTKDAGMKEKDRSTYYPTLFEHFGGSVITDFAAGENHALAVTEFGDVYSWGRGNDGELGHGDRESLVTPQRIKGLEDQIVTNVACGNVHSLAATISGQVYMWGLLHDPKASEESSGAAATGMLPGLAAEAPSADEAPELNFFQRIVQDAEARFAEGQNEVSDYEQGMTKVSLFRSRQAIPRLCTSLVGHVITKVVAGFGHSMAIDATGQAYSCGYNDHGQLGLNHVRIMTEFAQIPAFRGMFVKNIACGQQHNLALVVQSPVQGSLARCYTWGLGALGQLGHGTRRSLMEPELVTGLAEPIVSVGAGSHHSVAVDERGDVFTWGHSEYGQHGVAFDGNDLYDNRKYFVPVQHEALRDIVSVVCGSHFTVATDRHGVLHSWGWNAFGVLGTGFFQGSTLPQVVDHLRGLSVSNTRAGYNQCGAIVQYRGLPYATGFQSLLASGVFSDVSVAAKGVSVRGSAAESLTLPQVPVHKVFLKARCPQLYGYVRAALAHRNETAAVDLDEMGVPALDGTVLKALLAYVYTDRIEVSAHKLPALKAVADALGLADLGARCRHHRKYRGEAAPEPASVFSSDMAAVVLDDADADVWFTWGDRRIPAHKALLSTVPYFDTMFSGRFRETGPVMSLEGMAGDGLDGCMFELALRWLYTGDRSLVAGLGLDQVVELVVMTNLLGIESLVNVCTLRLSALVANDPAEDLLLMCYDVADRLDLQRLKTQCQVILDTME</sequence>
<feature type="domain" description="BTB" evidence="3">
    <location>
        <begin position="595"/>
        <end position="665"/>
    </location>
</feature>
<feature type="repeat" description="RCC1" evidence="2">
    <location>
        <begin position="328"/>
        <end position="384"/>
    </location>
</feature>
<evidence type="ECO:0000256" key="2">
    <source>
        <dbReference type="PROSITE-ProRule" id="PRU00235"/>
    </source>
</evidence>
<dbReference type="PRINTS" id="PR00633">
    <property type="entry name" value="RCCNDNSATION"/>
</dbReference>
<dbReference type="OrthoDB" id="8068875at2759"/>
<dbReference type="SMART" id="SM00225">
    <property type="entry name" value="BTB"/>
    <property type="match status" value="2"/>
</dbReference>
<evidence type="ECO:0000259" key="3">
    <source>
        <dbReference type="PROSITE" id="PS50097"/>
    </source>
</evidence>
<dbReference type="SUPFAM" id="SSF50985">
    <property type="entry name" value="RCC1/BLIP-II"/>
    <property type="match status" value="1"/>
</dbReference>
<dbReference type="InterPro" id="IPR009091">
    <property type="entry name" value="RCC1/BLIP-II"/>
</dbReference>
<keyword evidence="5" id="KW-1185">Reference proteome</keyword>
<feature type="repeat" description="RCC1" evidence="2">
    <location>
        <begin position="1"/>
        <end position="54"/>
    </location>
</feature>
<dbReference type="Pfam" id="PF00415">
    <property type="entry name" value="RCC1"/>
    <property type="match status" value="1"/>
</dbReference>
<dbReference type="Pfam" id="PF00651">
    <property type="entry name" value="BTB"/>
    <property type="match status" value="2"/>
</dbReference>
<feature type="repeat" description="RCC1" evidence="2">
    <location>
        <begin position="277"/>
        <end position="327"/>
    </location>
</feature>
<reference evidence="4 5" key="1">
    <citation type="journal article" date="2014" name="Genome Biol. Evol.">
        <title>The secreted proteins of Achlya hypogyna and Thraustotheca clavata identify the ancestral oomycete secretome and reveal gene acquisitions by horizontal gene transfer.</title>
        <authorList>
            <person name="Misner I."/>
            <person name="Blouin N."/>
            <person name="Leonard G."/>
            <person name="Richards T.A."/>
            <person name="Lane C.E."/>
        </authorList>
    </citation>
    <scope>NUCLEOTIDE SEQUENCE [LARGE SCALE GENOMIC DNA]</scope>
    <source>
        <strain evidence="4 5">ATCC 48635</strain>
    </source>
</reference>
<name>A0A1V9ZIB6_ACHHY</name>
<dbReference type="AlphaFoldDB" id="A0A1V9ZIB6"/>
<proteinExistence type="predicted"/>
<dbReference type="Pfam" id="PF25390">
    <property type="entry name" value="WD40_RLD"/>
    <property type="match status" value="1"/>
</dbReference>
<feature type="repeat" description="RCC1" evidence="2">
    <location>
        <begin position="218"/>
        <end position="269"/>
    </location>
</feature>
<evidence type="ECO:0000313" key="5">
    <source>
        <dbReference type="Proteomes" id="UP000243579"/>
    </source>
</evidence>
<dbReference type="PROSITE" id="PS00626">
    <property type="entry name" value="RCC1_2"/>
    <property type="match status" value="2"/>
</dbReference>
<dbReference type="STRING" id="1202772.A0A1V9ZIB6"/>
<dbReference type="InterPro" id="IPR011333">
    <property type="entry name" value="SKP1/BTB/POZ_sf"/>
</dbReference>
<dbReference type="PROSITE" id="PS50012">
    <property type="entry name" value="RCC1_3"/>
    <property type="match status" value="5"/>
</dbReference>
<dbReference type="Proteomes" id="UP000243579">
    <property type="component" value="Unassembled WGS sequence"/>
</dbReference>